<dbReference type="InterPro" id="IPR036914">
    <property type="entry name" value="MGS-like_dom_sf"/>
</dbReference>
<dbReference type="GO" id="GO:0008929">
    <property type="term" value="F:methylglyoxal synthase activity"/>
    <property type="evidence" value="ECO:0007669"/>
    <property type="project" value="UniProtKB-UniRule"/>
</dbReference>
<feature type="binding site" evidence="1">
    <location>
        <begin position="90"/>
        <end position="91"/>
    </location>
    <ligand>
        <name>substrate</name>
    </ligand>
</feature>
<dbReference type="NCBIfam" id="NF003559">
    <property type="entry name" value="PRK05234.1"/>
    <property type="match status" value="1"/>
</dbReference>
<organism evidence="2 3">
    <name type="scientific">Capsulimonas corticalis</name>
    <dbReference type="NCBI Taxonomy" id="2219043"/>
    <lineage>
        <taxon>Bacteria</taxon>
        <taxon>Bacillati</taxon>
        <taxon>Armatimonadota</taxon>
        <taxon>Armatimonadia</taxon>
        <taxon>Capsulimonadales</taxon>
        <taxon>Capsulimonadaceae</taxon>
        <taxon>Capsulimonas</taxon>
    </lineage>
</organism>
<dbReference type="SMART" id="SM00851">
    <property type="entry name" value="MGS"/>
    <property type="match status" value="1"/>
</dbReference>
<dbReference type="InterPro" id="IPR011607">
    <property type="entry name" value="MGS-like_dom"/>
</dbReference>
<keyword evidence="3" id="KW-1185">Reference proteome</keyword>
<dbReference type="PANTHER" id="PTHR30492">
    <property type="entry name" value="METHYLGLYOXAL SYNTHASE"/>
    <property type="match status" value="1"/>
</dbReference>
<dbReference type="GO" id="GO:0005829">
    <property type="term" value="C:cytosol"/>
    <property type="evidence" value="ECO:0007669"/>
    <property type="project" value="TreeGrafter"/>
</dbReference>
<dbReference type="PANTHER" id="PTHR30492:SF0">
    <property type="entry name" value="METHYLGLYOXAL SYNTHASE"/>
    <property type="match status" value="1"/>
</dbReference>
<feature type="active site" description="Proton donor/acceptor" evidence="1">
    <location>
        <position position="96"/>
    </location>
</feature>
<feature type="binding site" evidence="1">
    <location>
        <position position="48"/>
    </location>
    <ligand>
        <name>substrate</name>
    </ligand>
</feature>
<dbReference type="InterPro" id="IPR004363">
    <property type="entry name" value="Methylgl_synth"/>
</dbReference>
<dbReference type="KEGG" id="ccot:CCAX7_17370"/>
<dbReference type="HAMAP" id="MF_00549">
    <property type="entry name" value="Methylglyoxal_synth"/>
    <property type="match status" value="1"/>
</dbReference>
<dbReference type="GO" id="GO:0019242">
    <property type="term" value="P:methylglyoxal biosynthetic process"/>
    <property type="evidence" value="ECO:0007669"/>
    <property type="project" value="UniProtKB-UniRule"/>
</dbReference>
<dbReference type="Gene3D" id="3.40.50.1380">
    <property type="entry name" value="Methylglyoxal synthase-like domain"/>
    <property type="match status" value="1"/>
</dbReference>
<dbReference type="SUPFAM" id="SSF52335">
    <property type="entry name" value="Methylglyoxal synthase-like"/>
    <property type="match status" value="1"/>
</dbReference>
<comment type="catalytic activity">
    <reaction evidence="1">
        <text>dihydroxyacetone phosphate = methylglyoxal + phosphate</text>
        <dbReference type="Rhea" id="RHEA:17937"/>
        <dbReference type="ChEBI" id="CHEBI:17158"/>
        <dbReference type="ChEBI" id="CHEBI:43474"/>
        <dbReference type="ChEBI" id="CHEBI:57642"/>
        <dbReference type="EC" id="4.2.3.3"/>
    </reaction>
</comment>
<evidence type="ECO:0000256" key="1">
    <source>
        <dbReference type="HAMAP-Rule" id="MF_00549"/>
    </source>
</evidence>
<comment type="caution">
    <text evidence="1">Lacks conserved residue(s) required for the propagation of feature annotation.</text>
</comment>
<name>A0A402D3Y9_9BACT</name>
<keyword evidence="1" id="KW-0456">Lyase</keyword>
<dbReference type="AlphaFoldDB" id="A0A402D3Y9"/>
<dbReference type="NCBIfam" id="TIGR00160">
    <property type="entry name" value="MGSA"/>
    <property type="match status" value="1"/>
</dbReference>
<evidence type="ECO:0000313" key="2">
    <source>
        <dbReference type="EMBL" id="BDI29686.1"/>
    </source>
</evidence>
<reference evidence="2 3" key="1">
    <citation type="journal article" date="2019" name="Int. J. Syst. Evol. Microbiol.">
        <title>Capsulimonas corticalis gen. nov., sp. nov., an aerobic capsulated bacterium, of a novel bacterial order, Capsulimonadales ord. nov., of the class Armatimonadia of the phylum Armatimonadetes.</title>
        <authorList>
            <person name="Li J."/>
            <person name="Kudo C."/>
            <person name="Tonouchi A."/>
        </authorList>
    </citation>
    <scope>NUCLEOTIDE SEQUENCE [LARGE SCALE GENOMIC DNA]</scope>
    <source>
        <strain evidence="2 3">AX-7</strain>
    </source>
</reference>
<dbReference type="PROSITE" id="PS01335">
    <property type="entry name" value="METHYLGLYOXAL_SYNTH"/>
    <property type="match status" value="1"/>
</dbReference>
<comment type="similarity">
    <text evidence="1">Belongs to the methylglyoxal synthase family.</text>
</comment>
<evidence type="ECO:0000313" key="3">
    <source>
        <dbReference type="Proteomes" id="UP000287394"/>
    </source>
</evidence>
<dbReference type="Pfam" id="PF02142">
    <property type="entry name" value="MGS"/>
    <property type="match status" value="1"/>
</dbReference>
<dbReference type="FunCoup" id="A0A402D3Y9">
    <property type="interactions" value="45"/>
</dbReference>
<gene>
    <name evidence="1 2" type="primary">mgsA</name>
    <name evidence="2" type="ORF">CCAX7_17370</name>
</gene>
<sequence>MDKDLLRQATKQYLCVIISSFDYSLFVNKDASMNTLQYVALIAHDNKKHDMIAFVQRHLETCRRESLVATRTTGTHIENETGLPVTKMLSGPLGGDLQIGALIATEQVKAVIFLRDPLTAHPHEPDINALMKACDTHNVPLATNLATAELILEHLKVIQE</sequence>
<dbReference type="CDD" id="cd01422">
    <property type="entry name" value="MGS"/>
    <property type="match status" value="1"/>
</dbReference>
<proteinExistence type="inferred from homology"/>
<dbReference type="EMBL" id="AP025739">
    <property type="protein sequence ID" value="BDI29686.1"/>
    <property type="molecule type" value="Genomic_DNA"/>
</dbReference>
<dbReference type="InterPro" id="IPR018148">
    <property type="entry name" value="Methylglyoxal_synth_AS"/>
</dbReference>
<protein>
    <recommendedName>
        <fullName evidence="1">Methylglyoxal synthase</fullName>
        <shortName evidence="1">MGS</shortName>
        <ecNumber evidence="1">4.2.3.3</ecNumber>
    </recommendedName>
</protein>
<accession>A0A402D3Y9</accession>
<feature type="binding site" evidence="1">
    <location>
        <position position="44"/>
    </location>
    <ligand>
        <name>substrate</name>
    </ligand>
</feature>
<dbReference type="Proteomes" id="UP000287394">
    <property type="component" value="Chromosome"/>
</dbReference>
<dbReference type="EC" id="4.2.3.3" evidence="1"/>
<feature type="binding site" evidence="1">
    <location>
        <position position="123"/>
    </location>
    <ligand>
        <name>substrate</name>
    </ligand>
</feature>
<dbReference type="PROSITE" id="PS51855">
    <property type="entry name" value="MGS"/>
    <property type="match status" value="1"/>
</dbReference>
<comment type="function">
    <text evidence="1">Catalyzes the formation of methylglyoxal from dihydroxyacetone phosphate.</text>
</comment>